<keyword evidence="8" id="KW-1185">Reference proteome</keyword>
<keyword evidence="3" id="KW-0902">Two-component regulatory system</keyword>
<proteinExistence type="predicted"/>
<evidence type="ECO:0000256" key="4">
    <source>
        <dbReference type="SAM" id="MobiDB-lite"/>
    </source>
</evidence>
<dbReference type="Proteomes" id="UP000250462">
    <property type="component" value="Unassembled WGS sequence"/>
</dbReference>
<keyword evidence="5" id="KW-0812">Transmembrane</keyword>
<evidence type="ECO:0000256" key="1">
    <source>
        <dbReference type="ARBA" id="ARBA00022679"/>
    </source>
</evidence>
<dbReference type="GO" id="GO:0000155">
    <property type="term" value="F:phosphorelay sensor kinase activity"/>
    <property type="evidence" value="ECO:0007669"/>
    <property type="project" value="InterPro"/>
</dbReference>
<name>A0A329QJC2_9ACTN</name>
<dbReference type="Pfam" id="PF07730">
    <property type="entry name" value="HisKA_3"/>
    <property type="match status" value="1"/>
</dbReference>
<organism evidence="7 8">
    <name type="scientific">Phytoactinopolyspora halophila</name>
    <dbReference type="NCBI Taxonomy" id="1981511"/>
    <lineage>
        <taxon>Bacteria</taxon>
        <taxon>Bacillati</taxon>
        <taxon>Actinomycetota</taxon>
        <taxon>Actinomycetes</taxon>
        <taxon>Jiangellales</taxon>
        <taxon>Jiangellaceae</taxon>
        <taxon>Phytoactinopolyspora</taxon>
    </lineage>
</organism>
<dbReference type="InterPro" id="IPR050482">
    <property type="entry name" value="Sensor_HK_TwoCompSys"/>
</dbReference>
<dbReference type="GO" id="GO:0046983">
    <property type="term" value="F:protein dimerization activity"/>
    <property type="evidence" value="ECO:0007669"/>
    <property type="project" value="InterPro"/>
</dbReference>
<evidence type="ECO:0000256" key="2">
    <source>
        <dbReference type="ARBA" id="ARBA00022777"/>
    </source>
</evidence>
<keyword evidence="1" id="KW-0808">Transferase</keyword>
<dbReference type="EMBL" id="QMIG01000016">
    <property type="protein sequence ID" value="RAW12383.1"/>
    <property type="molecule type" value="Genomic_DNA"/>
</dbReference>
<protein>
    <submittedName>
        <fullName evidence="7">Histidine kinase</fullName>
    </submittedName>
</protein>
<keyword evidence="5" id="KW-1133">Transmembrane helix</keyword>
<dbReference type="AlphaFoldDB" id="A0A329QJC2"/>
<feature type="compositionally biased region" description="Gly residues" evidence="4">
    <location>
        <begin position="457"/>
        <end position="469"/>
    </location>
</feature>
<feature type="transmembrane region" description="Helical" evidence="5">
    <location>
        <begin position="157"/>
        <end position="176"/>
    </location>
</feature>
<dbReference type="Gene3D" id="3.30.565.10">
    <property type="entry name" value="Histidine kinase-like ATPase, C-terminal domain"/>
    <property type="match status" value="1"/>
</dbReference>
<evidence type="ECO:0000259" key="6">
    <source>
        <dbReference type="Pfam" id="PF07730"/>
    </source>
</evidence>
<keyword evidence="2 7" id="KW-0418">Kinase</keyword>
<dbReference type="InterPro" id="IPR011712">
    <property type="entry name" value="Sig_transdc_His_kin_sub3_dim/P"/>
</dbReference>
<dbReference type="Gene3D" id="1.20.5.1930">
    <property type="match status" value="1"/>
</dbReference>
<feature type="transmembrane region" description="Helical" evidence="5">
    <location>
        <begin position="40"/>
        <end position="60"/>
    </location>
</feature>
<dbReference type="PANTHER" id="PTHR24421">
    <property type="entry name" value="NITRATE/NITRITE SENSOR PROTEIN NARX-RELATED"/>
    <property type="match status" value="1"/>
</dbReference>
<comment type="caution">
    <text evidence="7">The sequence shown here is derived from an EMBL/GenBank/DDBJ whole genome shotgun (WGS) entry which is preliminary data.</text>
</comment>
<feature type="transmembrane region" description="Helical" evidence="5">
    <location>
        <begin position="99"/>
        <end position="122"/>
    </location>
</feature>
<keyword evidence="5" id="KW-0472">Membrane</keyword>
<evidence type="ECO:0000313" key="8">
    <source>
        <dbReference type="Proteomes" id="UP000250462"/>
    </source>
</evidence>
<feature type="region of interest" description="Disordered" evidence="4">
    <location>
        <begin position="358"/>
        <end position="382"/>
    </location>
</feature>
<gene>
    <name evidence="7" type="ORF">DPM12_14530</name>
</gene>
<dbReference type="PANTHER" id="PTHR24421:SF63">
    <property type="entry name" value="SENSOR HISTIDINE KINASE DESK"/>
    <property type="match status" value="1"/>
</dbReference>
<dbReference type="GO" id="GO:0016020">
    <property type="term" value="C:membrane"/>
    <property type="evidence" value="ECO:0007669"/>
    <property type="project" value="InterPro"/>
</dbReference>
<feature type="transmembrane region" description="Helical" evidence="5">
    <location>
        <begin position="182"/>
        <end position="208"/>
    </location>
</feature>
<reference evidence="7 8" key="1">
    <citation type="submission" date="2018-06" db="EMBL/GenBank/DDBJ databases">
        <title>Phytoactinopolyspora halophila sp. nov., a novel halophilic actinomycete isolated from a saline soil in China.</title>
        <authorList>
            <person name="Tang S.-K."/>
        </authorList>
    </citation>
    <scope>NUCLEOTIDE SEQUENCE [LARGE SCALE GENOMIC DNA]</scope>
    <source>
        <strain evidence="7 8">YIM 96934</strain>
    </source>
</reference>
<feature type="region of interest" description="Disordered" evidence="4">
    <location>
        <begin position="448"/>
        <end position="469"/>
    </location>
</feature>
<evidence type="ECO:0000256" key="5">
    <source>
        <dbReference type="SAM" id="Phobius"/>
    </source>
</evidence>
<accession>A0A329QJC2</accession>
<evidence type="ECO:0000256" key="3">
    <source>
        <dbReference type="ARBA" id="ARBA00023012"/>
    </source>
</evidence>
<feature type="transmembrane region" description="Helical" evidence="5">
    <location>
        <begin position="66"/>
        <end position="87"/>
    </location>
</feature>
<feature type="domain" description="Signal transduction histidine kinase subgroup 3 dimerisation and phosphoacceptor" evidence="6">
    <location>
        <begin position="229"/>
        <end position="296"/>
    </location>
</feature>
<evidence type="ECO:0000313" key="7">
    <source>
        <dbReference type="EMBL" id="RAW12383.1"/>
    </source>
</evidence>
<sequence length="469" mass="48999">MFMISGEYPERLGDMMAMTGLVARWHERGSAERVDLYTRLSLYALYALELPLALMIVNAADRADDAAAITFACLAGAQAVTGVVVLRRGLGWFLGTRTWPVRMVAVSGILAVAGALAGIIAFPFTAGGADNPGQGDALALVTIFFLVMLTPRLSMRWLLLPTGALAAVVGVAMLLTGSPVRAAAGVALACVIGGIAGGFGFRTSIWILGIVWELERSRGAQARLAVAEERLRIARDLHDVIGRNLAVIALKSELGAQLARRGRDEAADEMLEVHRIAQESLREVREVVRGYRSADLPAELDGARAVLRSAGVRTRVLGDGADLPAGAQAALAWVVREGTTNILRHSDASECTITVDIDDPAGSAESRARDAGDASDAGANTGAPAGTAIVTMENDGVAAWHSEAVADLGSGLRGLAERLGEVNGSLEARRVSGDRFVLRARVPREVRPISGGESSVHGGGSGVEGMDAG</sequence>
<dbReference type="InterPro" id="IPR036890">
    <property type="entry name" value="HATPase_C_sf"/>
</dbReference>